<feature type="region of interest" description="Disordered" evidence="1">
    <location>
        <begin position="67"/>
        <end position="102"/>
    </location>
</feature>
<accession>A0A0B7JJ02</accession>
<feature type="domain" description="Fe2OG dioxygenase" evidence="2">
    <location>
        <begin position="203"/>
        <end position="308"/>
    </location>
</feature>
<reference evidence="3" key="1">
    <citation type="submission" date="2015-01" db="EMBL/GenBank/DDBJ databases">
        <authorList>
            <person name="Durling Mikael"/>
        </authorList>
    </citation>
    <scope>NUCLEOTIDE SEQUENCE</scope>
</reference>
<dbReference type="PANTHER" id="PTHR33099:SF7">
    <property type="entry name" value="MYND-TYPE DOMAIN-CONTAINING PROTEIN"/>
    <property type="match status" value="1"/>
</dbReference>
<dbReference type="Pfam" id="PF13640">
    <property type="entry name" value="2OG-FeII_Oxy_3"/>
    <property type="match status" value="1"/>
</dbReference>
<protein>
    <recommendedName>
        <fullName evidence="2">Fe2OG dioxygenase domain-containing protein</fullName>
    </recommendedName>
</protein>
<dbReference type="AlphaFoldDB" id="A0A0B7JJ02"/>
<evidence type="ECO:0000313" key="3">
    <source>
        <dbReference type="EMBL" id="CEO44783.1"/>
    </source>
</evidence>
<dbReference type="PROSITE" id="PS51471">
    <property type="entry name" value="FE2OG_OXY"/>
    <property type="match status" value="1"/>
</dbReference>
<evidence type="ECO:0000259" key="2">
    <source>
        <dbReference type="PROSITE" id="PS51471"/>
    </source>
</evidence>
<sequence length="514" mass="57179">MADSSDRGDKPVARLLFKPRQKAKPVEPANEAAEDTAPPSEQPPPEKPPLDQLRAFLANQNHLFTCGGSIPIVERPETTQPRRAPTRGRPSNPPTVDEPRTSEPITIRWDVAGTDGETAQRGNPCDKIALPLAPGSENDIQRLLDGTQPATFGRGREDVYDETYRKALKMDTTAFCSTFDPYSLGIVDTIAQVLLPSIVDSSTHRSVRAELYKLNLYTSPSGKFKKHVDTPRSPSQFGSLVVCLPLEHEGGQLKVRHEGREITYDWSTSSTKPDFATIRWAAFYSDCEHEILEVTSGHRLTLTYNLYAVRGTGRLTGVSQTLDITHLPLYQAVSNTLSEDPFGGKGGTLGFWCSHAYAFNDPIETPLPDTLKGVDAAIWEVFQKLNLNPTVSAVIELDDQWHWLENWADLEPYKSDVEAHKLWELAVPTKQVAGKEFGVFIEQYYQELPEGLRLNEIFTSWGRYLGEKTQWLTTPASQSELQIAYAAYGNQASAETIYSHCAILVDFPAEEEAA</sequence>
<dbReference type="PANTHER" id="PTHR33099">
    <property type="entry name" value="FE2OG DIOXYGENASE DOMAIN-CONTAINING PROTEIN"/>
    <property type="match status" value="1"/>
</dbReference>
<dbReference type="InterPro" id="IPR005123">
    <property type="entry name" value="Oxoglu/Fe-dep_dioxygenase_dom"/>
</dbReference>
<proteinExistence type="predicted"/>
<dbReference type="Gene3D" id="2.60.120.620">
    <property type="entry name" value="q2cbj1_9rhob like domain"/>
    <property type="match status" value="1"/>
</dbReference>
<gene>
    <name evidence="3" type="ORF">BN869_000000838_1</name>
</gene>
<feature type="compositionally biased region" description="Basic and acidic residues" evidence="1">
    <location>
        <begin position="1"/>
        <end position="12"/>
    </location>
</feature>
<dbReference type="EMBL" id="CDPU01000001">
    <property type="protein sequence ID" value="CEO44783.1"/>
    <property type="molecule type" value="Genomic_DNA"/>
</dbReference>
<dbReference type="InterPro" id="IPR044862">
    <property type="entry name" value="Pro_4_hyd_alph_FE2OG_OXY"/>
</dbReference>
<organism evidence="3">
    <name type="scientific">Bionectria ochroleuca</name>
    <name type="common">Gliocladium roseum</name>
    <dbReference type="NCBI Taxonomy" id="29856"/>
    <lineage>
        <taxon>Eukaryota</taxon>
        <taxon>Fungi</taxon>
        <taxon>Dikarya</taxon>
        <taxon>Ascomycota</taxon>
        <taxon>Pezizomycotina</taxon>
        <taxon>Sordariomycetes</taxon>
        <taxon>Hypocreomycetidae</taxon>
        <taxon>Hypocreales</taxon>
        <taxon>Bionectriaceae</taxon>
        <taxon>Clonostachys</taxon>
    </lineage>
</organism>
<name>A0A0B7JJ02_BIOOC</name>
<evidence type="ECO:0000256" key="1">
    <source>
        <dbReference type="SAM" id="MobiDB-lite"/>
    </source>
</evidence>
<feature type="region of interest" description="Disordered" evidence="1">
    <location>
        <begin position="1"/>
        <end position="51"/>
    </location>
</feature>